<keyword evidence="3" id="KW-1185">Reference proteome</keyword>
<dbReference type="SUPFAM" id="SSF56672">
    <property type="entry name" value="DNA/RNA polymerases"/>
    <property type="match status" value="1"/>
</dbReference>
<dbReference type="AlphaFoldDB" id="A0A072TGS0"/>
<dbReference type="Gene3D" id="3.30.70.270">
    <property type="match status" value="1"/>
</dbReference>
<dbReference type="Proteomes" id="UP000002051">
    <property type="component" value="Unassembled WGS sequence"/>
</dbReference>
<dbReference type="EMBL" id="KL403008">
    <property type="protein sequence ID" value="KEH16193.1"/>
    <property type="molecule type" value="Genomic_DNA"/>
</dbReference>
<sequence length="144" mass="16455">MASQHSLHLTKSEDSIATTKEIKTLLKTFMKEEGIDWGRTQGDRSIRLDSSNVKNLNEFRVMPFEQTNSPAMFENAMNSLLQPYLPSKMLTGINVFLGILGTHHLKRSSRHEPSKDQWYFAVANSPVSESNKGNFRTNWILKKV</sequence>
<reference evidence="1 3" key="2">
    <citation type="journal article" date="2014" name="BMC Genomics">
        <title>An improved genome release (version Mt4.0) for the model legume Medicago truncatula.</title>
        <authorList>
            <person name="Tang H."/>
            <person name="Krishnakumar V."/>
            <person name="Bidwell S."/>
            <person name="Rosen B."/>
            <person name="Chan A."/>
            <person name="Zhou S."/>
            <person name="Gentzbittel L."/>
            <person name="Childs K.L."/>
            <person name="Yandell M."/>
            <person name="Gundlach H."/>
            <person name="Mayer K.F."/>
            <person name="Schwartz D.C."/>
            <person name="Town C.D."/>
        </authorList>
    </citation>
    <scope>GENOME REANNOTATION</scope>
    <source>
        <strain evidence="1">A17</strain>
        <strain evidence="2 3">cv. Jemalong A17</strain>
    </source>
</reference>
<reference evidence="1 3" key="1">
    <citation type="journal article" date="2011" name="Nature">
        <title>The Medicago genome provides insight into the evolution of rhizobial symbioses.</title>
        <authorList>
            <person name="Young N.D."/>
            <person name="Debelle F."/>
            <person name="Oldroyd G.E."/>
            <person name="Geurts R."/>
            <person name="Cannon S.B."/>
            <person name="Udvardi M.K."/>
            <person name="Benedito V.A."/>
            <person name="Mayer K.F."/>
            <person name="Gouzy J."/>
            <person name="Schoof H."/>
            <person name="Van de Peer Y."/>
            <person name="Proost S."/>
            <person name="Cook D.R."/>
            <person name="Meyers B.C."/>
            <person name="Spannagl M."/>
            <person name="Cheung F."/>
            <person name="De Mita S."/>
            <person name="Krishnakumar V."/>
            <person name="Gundlach H."/>
            <person name="Zhou S."/>
            <person name="Mudge J."/>
            <person name="Bharti A.K."/>
            <person name="Murray J.D."/>
            <person name="Naoumkina M.A."/>
            <person name="Rosen B."/>
            <person name="Silverstein K.A."/>
            <person name="Tang H."/>
            <person name="Rombauts S."/>
            <person name="Zhao P.X."/>
            <person name="Zhou P."/>
            <person name="Barbe V."/>
            <person name="Bardou P."/>
            <person name="Bechner M."/>
            <person name="Bellec A."/>
            <person name="Berger A."/>
            <person name="Berges H."/>
            <person name="Bidwell S."/>
            <person name="Bisseling T."/>
            <person name="Choisne N."/>
            <person name="Couloux A."/>
            <person name="Denny R."/>
            <person name="Deshpande S."/>
            <person name="Dai X."/>
            <person name="Doyle J.J."/>
            <person name="Dudez A.M."/>
            <person name="Farmer A.D."/>
            <person name="Fouteau S."/>
            <person name="Franken C."/>
            <person name="Gibelin C."/>
            <person name="Gish J."/>
            <person name="Goldstein S."/>
            <person name="Gonzalez A.J."/>
            <person name="Green P.J."/>
            <person name="Hallab A."/>
            <person name="Hartog M."/>
            <person name="Hua A."/>
            <person name="Humphray S.J."/>
            <person name="Jeong D.H."/>
            <person name="Jing Y."/>
            <person name="Jocker A."/>
            <person name="Kenton S.M."/>
            <person name="Kim D.J."/>
            <person name="Klee K."/>
            <person name="Lai H."/>
            <person name="Lang C."/>
            <person name="Lin S."/>
            <person name="Macmil S.L."/>
            <person name="Magdelenat G."/>
            <person name="Matthews L."/>
            <person name="McCorrison J."/>
            <person name="Monaghan E.L."/>
            <person name="Mun J.H."/>
            <person name="Najar F.Z."/>
            <person name="Nicholson C."/>
            <person name="Noirot C."/>
            <person name="O'Bleness M."/>
            <person name="Paule C.R."/>
            <person name="Poulain J."/>
            <person name="Prion F."/>
            <person name="Qin B."/>
            <person name="Qu C."/>
            <person name="Retzel E.F."/>
            <person name="Riddle C."/>
            <person name="Sallet E."/>
            <person name="Samain S."/>
            <person name="Samson N."/>
            <person name="Sanders I."/>
            <person name="Saurat O."/>
            <person name="Scarpelli C."/>
            <person name="Schiex T."/>
            <person name="Segurens B."/>
            <person name="Severin A.J."/>
            <person name="Sherrier D.J."/>
            <person name="Shi R."/>
            <person name="Sims S."/>
            <person name="Singer S.R."/>
            <person name="Sinharoy S."/>
            <person name="Sterck L."/>
            <person name="Viollet A."/>
            <person name="Wang B.B."/>
            <person name="Wang K."/>
            <person name="Wang M."/>
            <person name="Wang X."/>
            <person name="Warfsmann J."/>
            <person name="Weissenbach J."/>
            <person name="White D.D."/>
            <person name="White J.D."/>
            <person name="Wiley G.B."/>
            <person name="Wincker P."/>
            <person name="Xing Y."/>
            <person name="Yang L."/>
            <person name="Yao Z."/>
            <person name="Ying F."/>
            <person name="Zhai J."/>
            <person name="Zhou L."/>
            <person name="Zuber A."/>
            <person name="Denarie J."/>
            <person name="Dixon R.A."/>
            <person name="May G.D."/>
            <person name="Schwartz D.C."/>
            <person name="Rogers J."/>
            <person name="Quetier F."/>
            <person name="Town C.D."/>
            <person name="Roe B.A."/>
        </authorList>
    </citation>
    <scope>NUCLEOTIDE SEQUENCE [LARGE SCALE GENOMIC DNA]</scope>
    <source>
        <strain evidence="1">A17</strain>
        <strain evidence="2 3">cv. Jemalong A17</strain>
    </source>
</reference>
<evidence type="ECO:0000313" key="3">
    <source>
        <dbReference type="Proteomes" id="UP000002051"/>
    </source>
</evidence>
<dbReference type="InterPro" id="IPR043502">
    <property type="entry name" value="DNA/RNA_pol_sf"/>
</dbReference>
<protein>
    <submittedName>
        <fullName evidence="1 2">Uncharacterized protein</fullName>
    </submittedName>
</protein>
<name>A0A072TGS0_MEDTR</name>
<evidence type="ECO:0000313" key="1">
    <source>
        <dbReference type="EMBL" id="KEH16193.1"/>
    </source>
</evidence>
<accession>A0A072TGS0</accession>
<gene>
    <name evidence="1" type="ORF">MTR_0283s0040</name>
</gene>
<evidence type="ECO:0000313" key="2">
    <source>
        <dbReference type="EnsemblPlants" id="KEH16193"/>
    </source>
</evidence>
<dbReference type="InterPro" id="IPR043128">
    <property type="entry name" value="Rev_trsase/Diguanyl_cyclase"/>
</dbReference>
<dbReference type="EnsemblPlants" id="KEH16193">
    <property type="protein sequence ID" value="KEH16193"/>
    <property type="gene ID" value="MTR_0283s0040"/>
</dbReference>
<reference evidence="2" key="3">
    <citation type="submission" date="2015-06" db="UniProtKB">
        <authorList>
            <consortium name="EnsemblPlants"/>
        </authorList>
    </citation>
    <scope>IDENTIFICATION</scope>
    <source>
        <strain evidence="2">cv. Jemalong A17</strain>
    </source>
</reference>
<dbReference type="HOGENOM" id="CLU_1799369_0_0_1"/>
<proteinExistence type="predicted"/>
<organism evidence="1 3">
    <name type="scientific">Medicago truncatula</name>
    <name type="common">Barrel medic</name>
    <name type="synonym">Medicago tribuloides</name>
    <dbReference type="NCBI Taxonomy" id="3880"/>
    <lineage>
        <taxon>Eukaryota</taxon>
        <taxon>Viridiplantae</taxon>
        <taxon>Streptophyta</taxon>
        <taxon>Embryophyta</taxon>
        <taxon>Tracheophyta</taxon>
        <taxon>Spermatophyta</taxon>
        <taxon>Magnoliopsida</taxon>
        <taxon>eudicotyledons</taxon>
        <taxon>Gunneridae</taxon>
        <taxon>Pentapetalae</taxon>
        <taxon>rosids</taxon>
        <taxon>fabids</taxon>
        <taxon>Fabales</taxon>
        <taxon>Fabaceae</taxon>
        <taxon>Papilionoideae</taxon>
        <taxon>50 kb inversion clade</taxon>
        <taxon>NPAAA clade</taxon>
        <taxon>Hologalegina</taxon>
        <taxon>IRL clade</taxon>
        <taxon>Trifolieae</taxon>
        <taxon>Medicago</taxon>
    </lineage>
</organism>